<dbReference type="InterPro" id="IPR001647">
    <property type="entry name" value="HTH_TetR"/>
</dbReference>
<dbReference type="InterPro" id="IPR023772">
    <property type="entry name" value="DNA-bd_HTH_TetR-type_CS"/>
</dbReference>
<dbReference type="EMBL" id="JAMQJZ010000008">
    <property type="protein sequence ID" value="MDC3421008.1"/>
    <property type="molecule type" value="Genomic_DNA"/>
</dbReference>
<dbReference type="GO" id="GO:0003677">
    <property type="term" value="F:DNA binding"/>
    <property type="evidence" value="ECO:0007669"/>
    <property type="project" value="UniProtKB-UniRule"/>
</dbReference>
<evidence type="ECO:0000313" key="8">
    <source>
        <dbReference type="Proteomes" id="UP001145072"/>
    </source>
</evidence>
<dbReference type="Proteomes" id="UP001145072">
    <property type="component" value="Unassembled WGS sequence"/>
</dbReference>
<dbReference type="InterPro" id="IPR050624">
    <property type="entry name" value="HTH-type_Tx_Regulator"/>
</dbReference>
<gene>
    <name evidence="7" type="ORF">NC661_11565</name>
</gene>
<dbReference type="SUPFAM" id="SSF46689">
    <property type="entry name" value="Homeodomain-like"/>
    <property type="match status" value="1"/>
</dbReference>
<dbReference type="Gene3D" id="1.10.357.10">
    <property type="entry name" value="Tetracycline Repressor, domain 2"/>
    <property type="match status" value="1"/>
</dbReference>
<keyword evidence="3 5" id="KW-0238">DNA-binding</keyword>
<evidence type="ECO:0000256" key="1">
    <source>
        <dbReference type="ARBA" id="ARBA00022491"/>
    </source>
</evidence>
<feature type="DNA-binding region" description="H-T-H motif" evidence="5">
    <location>
        <begin position="25"/>
        <end position="44"/>
    </location>
</feature>
<reference evidence="7" key="1">
    <citation type="submission" date="2022-06" db="EMBL/GenBank/DDBJ databases">
        <title>Aquibacillus sp. a new bacterium isolated from soil saline samples.</title>
        <authorList>
            <person name="Galisteo C."/>
            <person name="De La Haba R."/>
            <person name="Sanchez-Porro C."/>
            <person name="Ventosa A."/>
        </authorList>
    </citation>
    <scope>NUCLEOTIDE SEQUENCE</scope>
    <source>
        <strain evidence="7">JCM 12387</strain>
    </source>
</reference>
<proteinExistence type="predicted"/>
<keyword evidence="8" id="KW-1185">Reference proteome</keyword>
<dbReference type="Pfam" id="PF00440">
    <property type="entry name" value="TetR_N"/>
    <property type="match status" value="1"/>
</dbReference>
<dbReference type="InterPro" id="IPR009057">
    <property type="entry name" value="Homeodomain-like_sf"/>
</dbReference>
<evidence type="ECO:0000256" key="5">
    <source>
        <dbReference type="PROSITE-ProRule" id="PRU00335"/>
    </source>
</evidence>
<dbReference type="PANTHER" id="PTHR43479:SF22">
    <property type="entry name" value="TRANSCRIPTIONAL REGULATOR, TETR FAMILY"/>
    <property type="match status" value="1"/>
</dbReference>
<evidence type="ECO:0000259" key="6">
    <source>
        <dbReference type="PROSITE" id="PS50977"/>
    </source>
</evidence>
<dbReference type="AlphaFoldDB" id="A0A9X3WLW0"/>
<dbReference type="FunFam" id="1.10.10.60:FF:000141">
    <property type="entry name" value="TetR family transcriptional regulator"/>
    <property type="match status" value="1"/>
</dbReference>
<evidence type="ECO:0000256" key="2">
    <source>
        <dbReference type="ARBA" id="ARBA00023015"/>
    </source>
</evidence>
<dbReference type="PANTHER" id="PTHR43479">
    <property type="entry name" value="ACREF/ENVCD OPERON REPRESSOR-RELATED"/>
    <property type="match status" value="1"/>
</dbReference>
<evidence type="ECO:0000256" key="4">
    <source>
        <dbReference type="ARBA" id="ARBA00023163"/>
    </source>
</evidence>
<accession>A0A9X3WLW0</accession>
<comment type="caution">
    <text evidence="7">The sequence shown here is derived from an EMBL/GenBank/DDBJ whole genome shotgun (WGS) entry which is preliminary data.</text>
</comment>
<keyword evidence="1" id="KW-0678">Repressor</keyword>
<dbReference type="PROSITE" id="PS50977">
    <property type="entry name" value="HTH_TETR_2"/>
    <property type="match status" value="1"/>
</dbReference>
<dbReference type="PROSITE" id="PS01081">
    <property type="entry name" value="HTH_TETR_1"/>
    <property type="match status" value="1"/>
</dbReference>
<name>A0A9X3WLW0_9BACI</name>
<dbReference type="GO" id="GO:0045892">
    <property type="term" value="P:negative regulation of DNA-templated transcription"/>
    <property type="evidence" value="ECO:0007669"/>
    <property type="project" value="UniProtKB-ARBA"/>
</dbReference>
<keyword evidence="4" id="KW-0804">Transcription</keyword>
<dbReference type="PRINTS" id="PR00455">
    <property type="entry name" value="HTHTETR"/>
</dbReference>
<evidence type="ECO:0000313" key="7">
    <source>
        <dbReference type="EMBL" id="MDC3421008.1"/>
    </source>
</evidence>
<protein>
    <submittedName>
        <fullName evidence="7">TetR/AcrR family transcriptional regulator</fullName>
    </submittedName>
</protein>
<feature type="domain" description="HTH tetR-type" evidence="6">
    <location>
        <begin position="2"/>
        <end position="62"/>
    </location>
</feature>
<evidence type="ECO:0000256" key="3">
    <source>
        <dbReference type="ARBA" id="ARBA00023125"/>
    </source>
</evidence>
<keyword evidence="2" id="KW-0805">Transcription regulation</keyword>
<dbReference type="RefSeq" id="WP_259867557.1">
    <property type="nucleotide sequence ID" value="NZ_JAMQJZ010000008.1"/>
</dbReference>
<organism evidence="7 8">
    <name type="scientific">Aquibacillus koreensis</name>
    <dbReference type="NCBI Taxonomy" id="279446"/>
    <lineage>
        <taxon>Bacteria</taxon>
        <taxon>Bacillati</taxon>
        <taxon>Bacillota</taxon>
        <taxon>Bacilli</taxon>
        <taxon>Bacillales</taxon>
        <taxon>Bacillaceae</taxon>
        <taxon>Aquibacillus</taxon>
    </lineage>
</organism>
<sequence>MSAKRKQIISAAHQLFVDKGFALTSIQDILDKAGIAKGTFYNYFESKNQCLKAILESISEQVEQERREIAIGKEMSDEEVFIEQVTVRIKMNRQHHLLTVFETVSFSEDSELKLFMEEQHRAELQWIGSRFNDLYPDKAQDYTLDYAVIFTGITHHLILTWKLGSSQELDIEKVIRYALNSVKSLSNNQSYIIDPFLPVSWLDGDDNSKEVDITSVIKRLEELNEQLTKQKGTSKQKELTQFFIAELQKTTPRAFLLEGVIMSTKKAFHQTRFEHEVKQITEKIWKIIQ</sequence>